<proteinExistence type="predicted"/>
<keyword evidence="2" id="KW-1185">Reference proteome</keyword>
<organism evidence="1 2">
    <name type="scientific">Paenibacillus mendelii</name>
    <dbReference type="NCBI Taxonomy" id="206163"/>
    <lineage>
        <taxon>Bacteria</taxon>
        <taxon>Bacillati</taxon>
        <taxon>Bacillota</taxon>
        <taxon>Bacilli</taxon>
        <taxon>Bacillales</taxon>
        <taxon>Paenibacillaceae</taxon>
        <taxon>Paenibacillus</taxon>
    </lineage>
</organism>
<dbReference type="RefSeq" id="WP_204821571.1">
    <property type="nucleotide sequence ID" value="NZ_JANHOF010000014.1"/>
</dbReference>
<protein>
    <submittedName>
        <fullName evidence="1">Uncharacterized protein</fullName>
    </submittedName>
</protein>
<dbReference type="EMBL" id="JBHLVF010000033">
    <property type="protein sequence ID" value="MFC0393364.1"/>
    <property type="molecule type" value="Genomic_DNA"/>
</dbReference>
<evidence type="ECO:0000313" key="1">
    <source>
        <dbReference type="EMBL" id="MFC0393364.1"/>
    </source>
</evidence>
<comment type="caution">
    <text evidence="1">The sequence shown here is derived from an EMBL/GenBank/DDBJ whole genome shotgun (WGS) entry which is preliminary data.</text>
</comment>
<name>A0ABV6JBT7_9BACL</name>
<dbReference type="Proteomes" id="UP001589818">
    <property type="component" value="Unassembled WGS sequence"/>
</dbReference>
<accession>A0ABV6JBT7</accession>
<gene>
    <name evidence="1" type="ORF">ACFFJ8_18540</name>
</gene>
<reference evidence="1 2" key="1">
    <citation type="submission" date="2024-09" db="EMBL/GenBank/DDBJ databases">
        <authorList>
            <person name="Sun Q."/>
            <person name="Mori K."/>
        </authorList>
    </citation>
    <scope>NUCLEOTIDE SEQUENCE [LARGE SCALE GENOMIC DNA]</scope>
    <source>
        <strain evidence="1 2">CCM 4839</strain>
    </source>
</reference>
<sequence length="74" mass="8273">MGTSTFGPGYGDWTVTNPEHYRHEGGRQHSRIDWLGVSWRAIPATGTIGRAQGPDPRVQRITRNLLNRCLGKKS</sequence>
<evidence type="ECO:0000313" key="2">
    <source>
        <dbReference type="Proteomes" id="UP001589818"/>
    </source>
</evidence>